<dbReference type="Proteomes" id="UP000054097">
    <property type="component" value="Unassembled WGS sequence"/>
</dbReference>
<feature type="region of interest" description="Disordered" evidence="1">
    <location>
        <begin position="134"/>
        <end position="203"/>
    </location>
</feature>
<name>A0A0C2WV17_SERVB</name>
<organism evidence="2 3">
    <name type="scientific">Serendipita vermifera MAFF 305830</name>
    <dbReference type="NCBI Taxonomy" id="933852"/>
    <lineage>
        <taxon>Eukaryota</taxon>
        <taxon>Fungi</taxon>
        <taxon>Dikarya</taxon>
        <taxon>Basidiomycota</taxon>
        <taxon>Agaricomycotina</taxon>
        <taxon>Agaricomycetes</taxon>
        <taxon>Sebacinales</taxon>
        <taxon>Serendipitaceae</taxon>
        <taxon>Serendipita</taxon>
    </lineage>
</organism>
<protein>
    <submittedName>
        <fullName evidence="2">Uncharacterized protein</fullName>
    </submittedName>
</protein>
<reference evidence="2 3" key="1">
    <citation type="submission" date="2014-04" db="EMBL/GenBank/DDBJ databases">
        <authorList>
            <consortium name="DOE Joint Genome Institute"/>
            <person name="Kuo A."/>
            <person name="Zuccaro A."/>
            <person name="Kohler A."/>
            <person name="Nagy L.G."/>
            <person name="Floudas D."/>
            <person name="Copeland A."/>
            <person name="Barry K.W."/>
            <person name="Cichocki N."/>
            <person name="Veneault-Fourrey C."/>
            <person name="LaButti K."/>
            <person name="Lindquist E.A."/>
            <person name="Lipzen A."/>
            <person name="Lundell T."/>
            <person name="Morin E."/>
            <person name="Murat C."/>
            <person name="Sun H."/>
            <person name="Tunlid A."/>
            <person name="Henrissat B."/>
            <person name="Grigoriev I.V."/>
            <person name="Hibbett D.S."/>
            <person name="Martin F."/>
            <person name="Nordberg H.P."/>
            <person name="Cantor M.N."/>
            <person name="Hua S.X."/>
        </authorList>
    </citation>
    <scope>NUCLEOTIDE SEQUENCE [LARGE SCALE GENOMIC DNA]</scope>
    <source>
        <strain evidence="2 3">MAFF 305830</strain>
    </source>
</reference>
<keyword evidence="3" id="KW-1185">Reference proteome</keyword>
<evidence type="ECO:0000313" key="3">
    <source>
        <dbReference type="Proteomes" id="UP000054097"/>
    </source>
</evidence>
<dbReference type="AlphaFoldDB" id="A0A0C2WV17"/>
<evidence type="ECO:0000256" key="1">
    <source>
        <dbReference type="SAM" id="MobiDB-lite"/>
    </source>
</evidence>
<dbReference type="HOGENOM" id="CLU_1349627_0_0_1"/>
<gene>
    <name evidence="2" type="ORF">M408DRAFT_100216</name>
</gene>
<feature type="compositionally biased region" description="Basic and acidic residues" evidence="1">
    <location>
        <begin position="158"/>
        <end position="168"/>
    </location>
</feature>
<accession>A0A0C2WV17</accession>
<reference evidence="3" key="2">
    <citation type="submission" date="2015-01" db="EMBL/GenBank/DDBJ databases">
        <title>Evolutionary Origins and Diversification of the Mycorrhizal Mutualists.</title>
        <authorList>
            <consortium name="DOE Joint Genome Institute"/>
            <consortium name="Mycorrhizal Genomics Consortium"/>
            <person name="Kohler A."/>
            <person name="Kuo A."/>
            <person name="Nagy L.G."/>
            <person name="Floudas D."/>
            <person name="Copeland A."/>
            <person name="Barry K.W."/>
            <person name="Cichocki N."/>
            <person name="Veneault-Fourrey C."/>
            <person name="LaButti K."/>
            <person name="Lindquist E.A."/>
            <person name="Lipzen A."/>
            <person name="Lundell T."/>
            <person name="Morin E."/>
            <person name="Murat C."/>
            <person name="Riley R."/>
            <person name="Ohm R."/>
            <person name="Sun H."/>
            <person name="Tunlid A."/>
            <person name="Henrissat B."/>
            <person name="Grigoriev I.V."/>
            <person name="Hibbett D.S."/>
            <person name="Martin F."/>
        </authorList>
    </citation>
    <scope>NUCLEOTIDE SEQUENCE [LARGE SCALE GENOMIC DNA]</scope>
    <source>
        <strain evidence="3">MAFF 305830</strain>
    </source>
</reference>
<dbReference type="EMBL" id="KN824286">
    <property type="protein sequence ID" value="KIM30023.1"/>
    <property type="molecule type" value="Genomic_DNA"/>
</dbReference>
<evidence type="ECO:0000313" key="2">
    <source>
        <dbReference type="EMBL" id="KIM30023.1"/>
    </source>
</evidence>
<sequence>MRFEMIDGDVESLFRTTDPGQFLSKRPGPVAFGNSRASKNVMEETAPLQMKDSLQEALRSLGPGTTKAGEYGVLRVLIAHPRSVGLASLAKSVNSDESHHPAAIVDMTSLATCISEKEALSPLLWRLQEAAIERKKKPETDSNEDSLGLHPTVIGQKRKVEVNSEVHVDSPSGKRKFTNWEPLNELSPNGKPRPGPDSTATST</sequence>
<proteinExistence type="predicted"/>